<reference evidence="1" key="1">
    <citation type="journal article" date="2021" name="IMA Fungus">
        <title>Genomic characterization of three marine fungi, including Emericellopsis atlantica sp. nov. with signatures of a generalist lifestyle and marine biomass degradation.</title>
        <authorList>
            <person name="Hagestad O.C."/>
            <person name="Hou L."/>
            <person name="Andersen J.H."/>
            <person name="Hansen E.H."/>
            <person name="Altermark B."/>
            <person name="Li C."/>
            <person name="Kuhnert E."/>
            <person name="Cox R.J."/>
            <person name="Crous P.W."/>
            <person name="Spatafora J.W."/>
            <person name="Lail K."/>
            <person name="Amirebrahimi M."/>
            <person name="Lipzen A."/>
            <person name="Pangilinan J."/>
            <person name="Andreopoulos W."/>
            <person name="Hayes R.D."/>
            <person name="Ng V."/>
            <person name="Grigoriev I.V."/>
            <person name="Jackson S.A."/>
            <person name="Sutton T.D.S."/>
            <person name="Dobson A.D.W."/>
            <person name="Rama T."/>
        </authorList>
    </citation>
    <scope>NUCLEOTIDE SEQUENCE</scope>
    <source>
        <strain evidence="1">TRa3180A</strain>
    </source>
</reference>
<dbReference type="Proteomes" id="UP000887226">
    <property type="component" value="Unassembled WGS sequence"/>
</dbReference>
<organism evidence="1 2">
    <name type="scientific">Calycina marina</name>
    <dbReference type="NCBI Taxonomy" id="1763456"/>
    <lineage>
        <taxon>Eukaryota</taxon>
        <taxon>Fungi</taxon>
        <taxon>Dikarya</taxon>
        <taxon>Ascomycota</taxon>
        <taxon>Pezizomycotina</taxon>
        <taxon>Leotiomycetes</taxon>
        <taxon>Helotiales</taxon>
        <taxon>Pezizellaceae</taxon>
        <taxon>Calycina</taxon>
    </lineage>
</organism>
<evidence type="ECO:0000313" key="1">
    <source>
        <dbReference type="EMBL" id="KAG9242110.1"/>
    </source>
</evidence>
<dbReference type="InterPro" id="IPR029052">
    <property type="entry name" value="Metallo-depent_PP-like"/>
</dbReference>
<accession>A0A9P7YYK9</accession>
<dbReference type="Gene3D" id="3.60.21.10">
    <property type="match status" value="1"/>
</dbReference>
<protein>
    <recommendedName>
        <fullName evidence="3">Calcineurin-like phosphoesterase domain-containing protein</fullName>
    </recommendedName>
</protein>
<dbReference type="SUPFAM" id="SSF56300">
    <property type="entry name" value="Metallo-dependent phosphatases"/>
    <property type="match status" value="1"/>
</dbReference>
<evidence type="ECO:0008006" key="3">
    <source>
        <dbReference type="Google" id="ProtNLM"/>
    </source>
</evidence>
<dbReference type="AlphaFoldDB" id="A0A9P7YYK9"/>
<keyword evidence="2" id="KW-1185">Reference proteome</keyword>
<evidence type="ECO:0000313" key="2">
    <source>
        <dbReference type="Proteomes" id="UP000887226"/>
    </source>
</evidence>
<name>A0A9P7YYK9_9HELO</name>
<proteinExistence type="predicted"/>
<dbReference type="OrthoDB" id="7722975at2759"/>
<sequence length="109" mass="12216">MALGVLFDFKGNSNVSVITPAADLIQEQWLVNTVNYEQPIDLFVVVIGHNPINPAHRSCKHFRRLTKSYAILRPDIPIQILGGHVHIRDLVVYNDKLTGLEPDGHLPLT</sequence>
<comment type="caution">
    <text evidence="1">The sequence shown here is derived from an EMBL/GenBank/DDBJ whole genome shotgun (WGS) entry which is preliminary data.</text>
</comment>
<gene>
    <name evidence="1" type="ORF">BJ878DRAFT_544577</name>
</gene>
<dbReference type="EMBL" id="MU254112">
    <property type="protein sequence ID" value="KAG9242110.1"/>
    <property type="molecule type" value="Genomic_DNA"/>
</dbReference>